<dbReference type="GO" id="GO:0016836">
    <property type="term" value="F:hydro-lyase activity"/>
    <property type="evidence" value="ECO:0007669"/>
    <property type="project" value="UniProtKB-ARBA"/>
</dbReference>
<dbReference type="RefSeq" id="WP_006906774.1">
    <property type="nucleotide sequence ID" value="NZ_GG665867.1"/>
</dbReference>
<organism evidence="4 5">
    <name type="scientific">Shuttleworthella satelles DSM 14600</name>
    <dbReference type="NCBI Taxonomy" id="626523"/>
    <lineage>
        <taxon>Bacteria</taxon>
        <taxon>Bacillati</taxon>
        <taxon>Bacillota</taxon>
        <taxon>Clostridia</taxon>
        <taxon>Lachnospirales</taxon>
        <taxon>Lachnospiraceae</taxon>
        <taxon>Shuttleworthella</taxon>
    </lineage>
</organism>
<dbReference type="PANTHER" id="PTHR30548">
    <property type="entry name" value="2-HYDROXYGLUTARYL-COA DEHYDRATASE, D-COMPONENT-RELATED"/>
    <property type="match status" value="1"/>
</dbReference>
<evidence type="ECO:0000256" key="3">
    <source>
        <dbReference type="ARBA" id="ARBA00023014"/>
    </source>
</evidence>
<evidence type="ECO:0000256" key="1">
    <source>
        <dbReference type="ARBA" id="ARBA00001966"/>
    </source>
</evidence>
<evidence type="ECO:0000256" key="2">
    <source>
        <dbReference type="ARBA" id="ARBA00005806"/>
    </source>
</evidence>
<protein>
    <submittedName>
        <fullName evidence="4">2-hydroxyglutaryl-CoA dehydratase, D-component</fullName>
    </submittedName>
</protein>
<evidence type="ECO:0000313" key="5">
    <source>
        <dbReference type="Proteomes" id="UP000003494"/>
    </source>
</evidence>
<dbReference type="HOGENOM" id="CLU_053697_0_0_9"/>
<dbReference type="STRING" id="626523.GCWU000342_01777"/>
<comment type="cofactor">
    <cofactor evidence="1">
        <name>[4Fe-4S] cluster</name>
        <dbReference type="ChEBI" id="CHEBI:49883"/>
    </cofactor>
</comment>
<gene>
    <name evidence="4" type="ORF">GCWU000342_01777</name>
</gene>
<reference evidence="4" key="1">
    <citation type="submission" date="2009-04" db="EMBL/GenBank/DDBJ databases">
        <authorList>
            <person name="Weinstock G."/>
            <person name="Sodergren E."/>
            <person name="Clifton S."/>
            <person name="Fulton L."/>
            <person name="Fulton B."/>
            <person name="Courtney L."/>
            <person name="Fronick C."/>
            <person name="Harrison M."/>
            <person name="Strong C."/>
            <person name="Farmer C."/>
            <person name="Delahaunty K."/>
            <person name="Markovic C."/>
            <person name="Hall O."/>
            <person name="Minx P."/>
            <person name="Tomlinson C."/>
            <person name="Mitreva M."/>
            <person name="Nelson J."/>
            <person name="Hou S."/>
            <person name="Wollam A."/>
            <person name="Pepin K.H."/>
            <person name="Johnson M."/>
            <person name="Bhonagiri V."/>
            <person name="Nash W.E."/>
            <person name="Warren W."/>
            <person name="Chinwalla A."/>
            <person name="Mardis E.R."/>
            <person name="Wilson R.K."/>
        </authorList>
    </citation>
    <scope>NUCLEOTIDE SEQUENCE [LARGE SCALE GENOMIC DNA]</scope>
    <source>
        <strain evidence="4">DSM 14600</strain>
    </source>
</reference>
<dbReference type="Proteomes" id="UP000003494">
    <property type="component" value="Unassembled WGS sequence"/>
</dbReference>
<accession>C4GCT3</accession>
<keyword evidence="5" id="KW-1185">Reference proteome</keyword>
<dbReference type="Gene3D" id="3.40.50.11900">
    <property type="match status" value="1"/>
</dbReference>
<dbReference type="Gene3D" id="1.20.1270.370">
    <property type="match status" value="1"/>
</dbReference>
<dbReference type="AlphaFoldDB" id="C4GCT3"/>
<keyword evidence="3" id="KW-0408">Iron</keyword>
<dbReference type="eggNOG" id="COG1775">
    <property type="taxonomic scope" value="Bacteria"/>
</dbReference>
<dbReference type="Pfam" id="PF06050">
    <property type="entry name" value="HGD-D"/>
    <property type="match status" value="1"/>
</dbReference>
<comment type="similarity">
    <text evidence="2">Belongs to the FldB/FldC dehydratase alpha/beta subunit family.</text>
</comment>
<keyword evidence="3" id="KW-0479">Metal-binding</keyword>
<comment type="caution">
    <text evidence="4">The sequence shown here is derived from an EMBL/GenBank/DDBJ whole genome shotgun (WGS) entry which is preliminary data.</text>
</comment>
<dbReference type="Gene3D" id="3.40.50.11890">
    <property type="match status" value="1"/>
</dbReference>
<dbReference type="EMBL" id="ACIP02000004">
    <property type="protein sequence ID" value="EEP27783.1"/>
    <property type="molecule type" value="Genomic_DNA"/>
</dbReference>
<proteinExistence type="inferred from homology"/>
<keyword evidence="3" id="KW-0411">Iron-sulfur</keyword>
<dbReference type="InterPro" id="IPR010327">
    <property type="entry name" value="FldB/FldC_alpha/beta"/>
</dbReference>
<evidence type="ECO:0000313" key="4">
    <source>
        <dbReference type="EMBL" id="EEP27783.1"/>
    </source>
</evidence>
<sequence length="406" mass="46370">MKDLKHMIFFEKVLESAHNDLVRQAREKDGKIAIGYTCFHIPEAILNLPGCFSVRLRAPFMGSTDIATYYLASSSCEFSRALLERGIEGGYRFLDAIAGVDICECMNRCYENMELLGCVGEGNDKFFLSYIDVPGKDEEISVDHVTEQLQRKLLKPLHVNYGIDISDQALRKAVEDHNEICDLITEIGNFRKLDPAPITGAEFHKICLATYVCPQYLIKDKLKETLEEIRTRAADEKKFRARLVIVGGEIDDPEMIELCEESGALIVADRFCYGSIPGRQRIELNDREDALSQIVRINIRQTSCPRYITDNKILYRQEEAKQLAKDYHADGIIYEQMKFCTYWSYERTLQSHVLAEEYGIPTLSIDRPYRAGASGQLKTRVQAFVESLEIKQIKARAAKREAQHVQ</sequence>
<dbReference type="GO" id="GO:0051536">
    <property type="term" value="F:iron-sulfur cluster binding"/>
    <property type="evidence" value="ECO:0007669"/>
    <property type="project" value="UniProtKB-KW"/>
</dbReference>
<name>C4GCT3_9FIRM</name>
<dbReference type="PANTHER" id="PTHR30548:SF1">
    <property type="entry name" value="DEHYDRATASE SUBUNIT MJ0007-RELATED"/>
    <property type="match status" value="1"/>
</dbReference>